<organism evidence="2 4">
    <name type="scientific">Phocaeicola plebeius</name>
    <dbReference type="NCBI Taxonomy" id="310297"/>
    <lineage>
        <taxon>Bacteria</taxon>
        <taxon>Pseudomonadati</taxon>
        <taxon>Bacteroidota</taxon>
        <taxon>Bacteroidia</taxon>
        <taxon>Bacteroidales</taxon>
        <taxon>Bacteroidaceae</taxon>
        <taxon>Phocaeicola</taxon>
    </lineage>
</organism>
<dbReference type="EMBL" id="QROI01000052">
    <property type="protein sequence ID" value="RHL09761.1"/>
    <property type="molecule type" value="Genomic_DNA"/>
</dbReference>
<proteinExistence type="predicted"/>
<evidence type="ECO:0000256" key="1">
    <source>
        <dbReference type="SAM" id="Phobius"/>
    </source>
</evidence>
<evidence type="ECO:0000313" key="5">
    <source>
        <dbReference type="Proteomes" id="UP000284916"/>
    </source>
</evidence>
<keyword evidence="1" id="KW-1133">Transmembrane helix</keyword>
<keyword evidence="1" id="KW-0472">Membrane</keyword>
<dbReference type="Proteomes" id="UP000284916">
    <property type="component" value="Unassembled WGS sequence"/>
</dbReference>
<sequence>MKKWQKIAGLIIFFLITLYEFLTWANTYVYLKYVVEPTDNDLLIEQSYMYIDGLSLGMWMNLSLAIFLFICLWRKGMNKTYPSPIKPISVEKIIIPFTFERAYCHIGVTTDNSGIERMEVYFVRNDKTAICYANSSFNQVVIDDAKLDKYDNLKINIGTINSIRETIGLANHIIKLSDERLIVFEVLPKGYGELYESVTIIAPSDDEYSDYLEDYKQGKEIDF</sequence>
<dbReference type="Proteomes" id="UP000260814">
    <property type="component" value="Unassembled WGS sequence"/>
</dbReference>
<feature type="transmembrane region" description="Helical" evidence="1">
    <location>
        <begin position="49"/>
        <end position="73"/>
    </location>
</feature>
<evidence type="ECO:0000313" key="3">
    <source>
        <dbReference type="EMBL" id="RHL09761.1"/>
    </source>
</evidence>
<comment type="caution">
    <text evidence="2">The sequence shown here is derived from an EMBL/GenBank/DDBJ whole genome shotgun (WGS) entry which is preliminary data.</text>
</comment>
<dbReference type="RefSeq" id="WP_117703091.1">
    <property type="nucleotide sequence ID" value="NZ_CAUWCJ010000080.1"/>
</dbReference>
<keyword evidence="1" id="KW-0812">Transmembrane</keyword>
<dbReference type="EMBL" id="QSTW01000049">
    <property type="protein sequence ID" value="RGM84090.1"/>
    <property type="molecule type" value="Genomic_DNA"/>
</dbReference>
<gene>
    <name evidence="3" type="ORF">DW035_16090</name>
    <name evidence="2" type="ORF">DXB87_17345</name>
</gene>
<evidence type="ECO:0000313" key="2">
    <source>
        <dbReference type="EMBL" id="RGM84090.1"/>
    </source>
</evidence>
<evidence type="ECO:0000313" key="4">
    <source>
        <dbReference type="Proteomes" id="UP000260814"/>
    </source>
</evidence>
<reference evidence="4 5" key="1">
    <citation type="submission" date="2018-08" db="EMBL/GenBank/DDBJ databases">
        <title>A genome reference for cultivated species of the human gut microbiota.</title>
        <authorList>
            <person name="Zou Y."/>
            <person name="Xue W."/>
            <person name="Luo G."/>
        </authorList>
    </citation>
    <scope>NUCLEOTIDE SEQUENCE [LARGE SCALE GENOMIC DNA]</scope>
    <source>
        <strain evidence="3 5">AF39-11</strain>
        <strain evidence="2 4">OM06-2</strain>
    </source>
</reference>
<accession>A0A3E4Z481</accession>
<name>A0A3E4Z481_9BACT</name>
<dbReference type="AlphaFoldDB" id="A0A3E4Z481"/>
<protein>
    <submittedName>
        <fullName evidence="2">Uncharacterized protein</fullName>
    </submittedName>
</protein>